<evidence type="ECO:0000256" key="1">
    <source>
        <dbReference type="ARBA" id="ARBA00001966"/>
    </source>
</evidence>
<accession>A0A1F4S3T0</accession>
<dbReference type="AlphaFoldDB" id="A0A1F4S3T0"/>
<keyword evidence="4" id="KW-0479">Metal-binding</keyword>
<dbReference type="SUPFAM" id="SSF102114">
    <property type="entry name" value="Radical SAM enzymes"/>
    <property type="match status" value="1"/>
</dbReference>
<keyword evidence="2" id="KW-0004">4Fe-4S</keyword>
<dbReference type="EMBL" id="MEUA01000026">
    <property type="protein sequence ID" value="OGC15059.1"/>
    <property type="molecule type" value="Genomic_DNA"/>
</dbReference>
<evidence type="ECO:0000256" key="5">
    <source>
        <dbReference type="ARBA" id="ARBA00023004"/>
    </source>
</evidence>
<dbReference type="GO" id="GO:0051539">
    <property type="term" value="F:4 iron, 4 sulfur cluster binding"/>
    <property type="evidence" value="ECO:0007669"/>
    <property type="project" value="UniProtKB-KW"/>
</dbReference>
<evidence type="ECO:0000256" key="2">
    <source>
        <dbReference type="ARBA" id="ARBA00022485"/>
    </source>
</evidence>
<dbReference type="InterPro" id="IPR058240">
    <property type="entry name" value="rSAM_sf"/>
</dbReference>
<dbReference type="PROSITE" id="PS51918">
    <property type="entry name" value="RADICAL_SAM"/>
    <property type="match status" value="1"/>
</dbReference>
<dbReference type="SFLD" id="SFLDS00029">
    <property type="entry name" value="Radical_SAM"/>
    <property type="match status" value="1"/>
</dbReference>
<evidence type="ECO:0000256" key="4">
    <source>
        <dbReference type="ARBA" id="ARBA00022723"/>
    </source>
</evidence>
<feature type="domain" description="Radical SAM core" evidence="7">
    <location>
        <begin position="22"/>
        <end position="238"/>
    </location>
</feature>
<sequence>MNRTSYVSTQLINNSDLFKNTKPILLKLDIELTERCNNNCIHCCINLPENDQIAKQKELSTDEWKKIIQEAAGLGAIRIRFTGGEPLLREDFKELYLFTRKLGIKVMLFTNARLITPELADFLALYPPLEKIEVTVYGMHKESYEAVSRAKGSFEEFWRGVNLLFDKKIPFIVKSAFLPQNKQDMEEFESWAATIPWMDRPPSYSMFFNLRDRREEKKNIAIKKTRISPSEGLKMLTRNKERYIKEMKDFCSKFMGPPGNKLFSCGAGHGGGCVDAYGKLQLCLSLRHPDTVYDLKKGTLKDAIDNFFPKVQGIMAKNSEYLKRCAKCFLKGLCDQCPSKSWMEYGTLDTPVEYICDVAHAQAEYLGLLNKGEKAWTLVEWRERINKFVENI</sequence>
<evidence type="ECO:0000256" key="6">
    <source>
        <dbReference type="ARBA" id="ARBA00023014"/>
    </source>
</evidence>
<dbReference type="PANTHER" id="PTHR11228:SF7">
    <property type="entry name" value="PQQA PEPTIDE CYCLASE"/>
    <property type="match status" value="1"/>
</dbReference>
<keyword evidence="6" id="KW-0411">Iron-sulfur</keyword>
<dbReference type="PIRSF" id="PIRSF037420">
    <property type="entry name" value="PQQ_syn_pqqE"/>
    <property type="match status" value="1"/>
</dbReference>
<dbReference type="InterPro" id="IPR017200">
    <property type="entry name" value="PqqE-like"/>
</dbReference>
<dbReference type="SFLD" id="SFLDG01386">
    <property type="entry name" value="main_SPASM_domain-containing"/>
    <property type="match status" value="1"/>
</dbReference>
<gene>
    <name evidence="8" type="ORF">A2290_09160</name>
</gene>
<dbReference type="InterPro" id="IPR050377">
    <property type="entry name" value="Radical_SAM_PqqE_MftC-like"/>
</dbReference>
<evidence type="ECO:0000313" key="9">
    <source>
        <dbReference type="Proteomes" id="UP000177905"/>
    </source>
</evidence>
<dbReference type="CDD" id="cd01335">
    <property type="entry name" value="Radical_SAM"/>
    <property type="match status" value="1"/>
</dbReference>
<dbReference type="PANTHER" id="PTHR11228">
    <property type="entry name" value="RADICAL SAM DOMAIN PROTEIN"/>
    <property type="match status" value="1"/>
</dbReference>
<dbReference type="GO" id="GO:0046872">
    <property type="term" value="F:metal ion binding"/>
    <property type="evidence" value="ECO:0007669"/>
    <property type="project" value="UniProtKB-KW"/>
</dbReference>
<dbReference type="Gene3D" id="3.20.20.70">
    <property type="entry name" value="Aldolase class I"/>
    <property type="match status" value="1"/>
</dbReference>
<protein>
    <recommendedName>
        <fullName evidence="7">Radical SAM core domain-containing protein</fullName>
    </recommendedName>
</protein>
<dbReference type="Proteomes" id="UP000177905">
    <property type="component" value="Unassembled WGS sequence"/>
</dbReference>
<dbReference type="InterPro" id="IPR013785">
    <property type="entry name" value="Aldolase_TIM"/>
</dbReference>
<keyword evidence="5" id="KW-0408">Iron</keyword>
<evidence type="ECO:0000256" key="3">
    <source>
        <dbReference type="ARBA" id="ARBA00022691"/>
    </source>
</evidence>
<evidence type="ECO:0000313" key="8">
    <source>
        <dbReference type="EMBL" id="OGC15059.1"/>
    </source>
</evidence>
<dbReference type="GO" id="GO:0006783">
    <property type="term" value="P:heme biosynthetic process"/>
    <property type="evidence" value="ECO:0007669"/>
    <property type="project" value="TreeGrafter"/>
</dbReference>
<reference evidence="8 9" key="1">
    <citation type="journal article" date="2016" name="Nat. Commun.">
        <title>Thousands of microbial genomes shed light on interconnected biogeochemical processes in an aquifer system.</title>
        <authorList>
            <person name="Anantharaman K."/>
            <person name="Brown C.T."/>
            <person name="Hug L.A."/>
            <person name="Sharon I."/>
            <person name="Castelle C.J."/>
            <person name="Probst A.J."/>
            <person name="Thomas B.C."/>
            <person name="Singh A."/>
            <person name="Wilkins M.J."/>
            <person name="Karaoz U."/>
            <person name="Brodie E.L."/>
            <person name="Williams K.H."/>
            <person name="Hubbard S.S."/>
            <person name="Banfield J.F."/>
        </authorList>
    </citation>
    <scope>NUCLEOTIDE SEQUENCE [LARGE SCALE GENOMIC DNA]</scope>
</reference>
<keyword evidence="3" id="KW-0949">S-adenosyl-L-methionine</keyword>
<name>A0A1F4S3T0_UNCSA</name>
<dbReference type="InterPro" id="IPR007197">
    <property type="entry name" value="rSAM"/>
</dbReference>
<dbReference type="SFLD" id="SFLDG01067">
    <property type="entry name" value="SPASM/twitch_domain_containing"/>
    <property type="match status" value="1"/>
</dbReference>
<organism evidence="8 9">
    <name type="scientific">candidate division WOR-1 bacterium RIFOXYB2_FULL_36_35</name>
    <dbReference type="NCBI Taxonomy" id="1802578"/>
    <lineage>
        <taxon>Bacteria</taxon>
        <taxon>Bacillati</taxon>
        <taxon>Saganbacteria</taxon>
    </lineage>
</organism>
<dbReference type="GO" id="GO:0003824">
    <property type="term" value="F:catalytic activity"/>
    <property type="evidence" value="ECO:0007669"/>
    <property type="project" value="InterPro"/>
</dbReference>
<comment type="caution">
    <text evidence="8">The sequence shown here is derived from an EMBL/GenBank/DDBJ whole genome shotgun (WGS) entry which is preliminary data.</text>
</comment>
<dbReference type="Pfam" id="PF04055">
    <property type="entry name" value="Radical_SAM"/>
    <property type="match status" value="1"/>
</dbReference>
<comment type="cofactor">
    <cofactor evidence="1">
        <name>[4Fe-4S] cluster</name>
        <dbReference type="ChEBI" id="CHEBI:49883"/>
    </cofactor>
</comment>
<evidence type="ECO:0000259" key="7">
    <source>
        <dbReference type="PROSITE" id="PS51918"/>
    </source>
</evidence>
<proteinExistence type="predicted"/>